<dbReference type="Proteomes" id="UP000284250">
    <property type="component" value="Unassembled WGS sequence"/>
</dbReference>
<evidence type="ECO:0000259" key="2">
    <source>
        <dbReference type="Pfam" id="PF01551"/>
    </source>
</evidence>
<dbReference type="CDD" id="cd12797">
    <property type="entry name" value="M23_peptidase"/>
    <property type="match status" value="1"/>
</dbReference>
<feature type="region of interest" description="Disordered" evidence="1">
    <location>
        <begin position="33"/>
        <end position="56"/>
    </location>
</feature>
<dbReference type="InterPro" id="IPR011055">
    <property type="entry name" value="Dup_hybrid_motif"/>
</dbReference>
<name>A0A418R7L1_9BACT</name>
<comment type="caution">
    <text evidence="3">The sequence shown here is derived from an EMBL/GenBank/DDBJ whole genome shotgun (WGS) entry which is preliminary data.</text>
</comment>
<dbReference type="RefSeq" id="WP_119654189.1">
    <property type="nucleotide sequence ID" value="NZ_JBHUOI010000002.1"/>
</dbReference>
<dbReference type="EMBL" id="QYCN01000003">
    <property type="protein sequence ID" value="RIY13305.1"/>
    <property type="molecule type" value="Genomic_DNA"/>
</dbReference>
<gene>
    <name evidence="3" type="ORF">D0T11_02395</name>
</gene>
<dbReference type="SUPFAM" id="SSF51261">
    <property type="entry name" value="Duplicated hybrid motif"/>
    <property type="match status" value="1"/>
</dbReference>
<reference evidence="3 4" key="1">
    <citation type="submission" date="2019-01" db="EMBL/GenBank/DDBJ databases">
        <title>Hymenobacter humicola sp. nov., isolated from soils in Antarctica.</title>
        <authorList>
            <person name="Sedlacek I."/>
            <person name="Holochova P."/>
            <person name="Kralova S."/>
            <person name="Pantucek R."/>
            <person name="Stankova E."/>
            <person name="Vrbovska V."/>
            <person name="Kristofova L."/>
            <person name="Svec P."/>
            <person name="Busse H.-J."/>
        </authorList>
    </citation>
    <scope>NUCLEOTIDE SEQUENCE [LARGE SCALE GENOMIC DNA]</scope>
    <source>
        <strain evidence="3 4">CCM 8852</strain>
    </source>
</reference>
<keyword evidence="4" id="KW-1185">Reference proteome</keyword>
<dbReference type="InterPro" id="IPR050570">
    <property type="entry name" value="Cell_wall_metabolism_enzyme"/>
</dbReference>
<dbReference type="PANTHER" id="PTHR21666:SF285">
    <property type="entry name" value="M23 FAMILY METALLOPEPTIDASE"/>
    <property type="match status" value="1"/>
</dbReference>
<dbReference type="Pfam" id="PF01551">
    <property type="entry name" value="Peptidase_M23"/>
    <property type="match status" value="1"/>
</dbReference>
<dbReference type="OrthoDB" id="9810477at2"/>
<dbReference type="InterPro" id="IPR016047">
    <property type="entry name" value="M23ase_b-sheet_dom"/>
</dbReference>
<dbReference type="AlphaFoldDB" id="A0A418R7L1"/>
<evidence type="ECO:0000256" key="1">
    <source>
        <dbReference type="SAM" id="MobiDB-lite"/>
    </source>
</evidence>
<dbReference type="GO" id="GO:0004222">
    <property type="term" value="F:metalloendopeptidase activity"/>
    <property type="evidence" value="ECO:0007669"/>
    <property type="project" value="TreeGrafter"/>
</dbReference>
<sequence>MFDFLITRPRRLLGVAWPFLLLMGLQPSACQSQQAAPTVEQTPGAAPEDVPPGPTKASSIPVVAPGYFLFPIKPGQQNFLAGSMGELRPNHFHGGLDIKTDGRVDLPVHASADGYISRLKQSSFGYGNVLYITHPNGLTTVYGHLNHFKGAAAEELRRRQYAKKSYELELFFEPQQFPVKRGEVVALSGNTGGSVGPHVHWEVRTAQDHQLNPLQWGGFPEIQDHVAPVVQAFAVEALGIESRVEGRFGKSTFVPKAPLADGSYAWADTIGAAGTVGLLVQGFDRFDQVWNKNGFQRVEVLVNNRPLYQHVVDDIPFPEGSRQINRHVDYEWRAMQGRQLEKLFLDDGTDLSMYTTGPEKGKLRVEPGQVYNVEVRLSDSYGNTTPLRFVLRGEQAAYFKTRSAAVKAPALRYDVSRNLLVITAPDPDTAAVGGHVTLVRGNRHLTLRPSYTDQSQNVYLYDLRAGRPDSIRFGRLRQRFSREALIPSGREFGFATANLSLGFGPKTLFDTLYLQTSYQQGLWTVHLPRTPLYESLALTLRPETPVTDLRRTAIYSVTAKGGRGYVGGKWNEDGTSITANIKTFGQFRLLTDVVPPSGRLLSKGAGGVVFKVGDDLSGLASYQLEINGQFRLLRYEHKNATLFTERDDTLGPTLRGPATLRLTDQAGNEKVIQVVL</sequence>
<accession>A0A418R7L1</accession>
<protein>
    <submittedName>
        <fullName evidence="3">M23 family metallopeptidase</fullName>
    </submittedName>
</protein>
<evidence type="ECO:0000313" key="4">
    <source>
        <dbReference type="Proteomes" id="UP000284250"/>
    </source>
</evidence>
<dbReference type="PANTHER" id="PTHR21666">
    <property type="entry name" value="PEPTIDASE-RELATED"/>
    <property type="match status" value="1"/>
</dbReference>
<feature type="domain" description="M23ase beta-sheet core" evidence="2">
    <location>
        <begin position="92"/>
        <end position="150"/>
    </location>
</feature>
<organism evidence="3 4">
    <name type="scientific">Hymenobacter rubripertinctus</name>
    <dbReference type="NCBI Taxonomy" id="2029981"/>
    <lineage>
        <taxon>Bacteria</taxon>
        <taxon>Pseudomonadati</taxon>
        <taxon>Bacteroidota</taxon>
        <taxon>Cytophagia</taxon>
        <taxon>Cytophagales</taxon>
        <taxon>Hymenobacteraceae</taxon>
        <taxon>Hymenobacter</taxon>
    </lineage>
</organism>
<proteinExistence type="predicted"/>
<dbReference type="Gene3D" id="2.70.70.10">
    <property type="entry name" value="Glucose Permease (Domain IIA)"/>
    <property type="match status" value="1"/>
</dbReference>
<evidence type="ECO:0000313" key="3">
    <source>
        <dbReference type="EMBL" id="RIY13305.1"/>
    </source>
</evidence>